<protein>
    <submittedName>
        <fullName evidence="2">Uncharacterized protein</fullName>
    </submittedName>
</protein>
<dbReference type="PANTHER" id="PTHR28348">
    <property type="entry name" value="UPF0193 PROTEIN EVG1"/>
    <property type="match status" value="1"/>
</dbReference>
<sequence>MAEKTSTMSNGGFWNAPKANYSPQTQNLLKEMMNESKLTNFQQRHLEKSLRGGSSLPVQCAPTSSARPKIQKIPQKQSKIINPKTYKGGVRTKNTMEAQGAFEKPEYILPHKVTRSTREKEKLANIMAFGEDVDKSKKVKVKRVELPEEDEVEIDRFDELKCEVEDRQNFLTDMIKLGRGKEFKTVIDTEISQLVREMELIDKKRTKELEVLIQKKERENNKLNDS</sequence>
<evidence type="ECO:0000313" key="2">
    <source>
        <dbReference type="EMBL" id="KAK6171131.1"/>
    </source>
</evidence>
<keyword evidence="3" id="KW-1185">Reference proteome</keyword>
<accession>A0AAN8PFG3</accession>
<reference evidence="2 3" key="1">
    <citation type="submission" date="2024-01" db="EMBL/GenBank/DDBJ databases">
        <title>The genome of the rayed Mediterranean limpet Patella caerulea (Linnaeus, 1758).</title>
        <authorList>
            <person name="Anh-Thu Weber A."/>
            <person name="Halstead-Nussloch G."/>
        </authorList>
    </citation>
    <scope>NUCLEOTIDE SEQUENCE [LARGE SCALE GENOMIC DNA]</scope>
    <source>
        <strain evidence="2">AATW-2023a</strain>
        <tissue evidence="2">Whole specimen</tissue>
    </source>
</reference>
<gene>
    <name evidence="2" type="ORF">SNE40_019387</name>
</gene>
<feature type="region of interest" description="Disordered" evidence="1">
    <location>
        <begin position="47"/>
        <end position="67"/>
    </location>
</feature>
<dbReference type="Pfam" id="PF05250">
    <property type="entry name" value="UPF0193"/>
    <property type="match status" value="1"/>
</dbReference>
<proteinExistence type="predicted"/>
<dbReference type="EMBL" id="JAZGQO010000014">
    <property type="protein sequence ID" value="KAK6171131.1"/>
    <property type="molecule type" value="Genomic_DNA"/>
</dbReference>
<evidence type="ECO:0000256" key="1">
    <source>
        <dbReference type="SAM" id="MobiDB-lite"/>
    </source>
</evidence>
<dbReference type="Proteomes" id="UP001347796">
    <property type="component" value="Unassembled WGS sequence"/>
</dbReference>
<comment type="caution">
    <text evidence="2">The sequence shown here is derived from an EMBL/GenBank/DDBJ whole genome shotgun (WGS) entry which is preliminary data.</text>
</comment>
<organism evidence="2 3">
    <name type="scientific">Patella caerulea</name>
    <name type="common">Rayed Mediterranean limpet</name>
    <dbReference type="NCBI Taxonomy" id="87958"/>
    <lineage>
        <taxon>Eukaryota</taxon>
        <taxon>Metazoa</taxon>
        <taxon>Spiralia</taxon>
        <taxon>Lophotrochozoa</taxon>
        <taxon>Mollusca</taxon>
        <taxon>Gastropoda</taxon>
        <taxon>Patellogastropoda</taxon>
        <taxon>Patelloidea</taxon>
        <taxon>Patellidae</taxon>
        <taxon>Patella</taxon>
    </lineage>
</organism>
<name>A0AAN8PFG3_PATCE</name>
<dbReference type="AlphaFoldDB" id="A0AAN8PFG3"/>
<dbReference type="PANTHER" id="PTHR28348:SF1">
    <property type="entry name" value="UPF0193 PROTEIN EVG1"/>
    <property type="match status" value="1"/>
</dbReference>
<evidence type="ECO:0000313" key="3">
    <source>
        <dbReference type="Proteomes" id="UP001347796"/>
    </source>
</evidence>
<dbReference type="InterPro" id="IPR007914">
    <property type="entry name" value="UPF0193"/>
</dbReference>